<comment type="caution">
    <text evidence="8">The sequence shown here is derived from an EMBL/GenBank/DDBJ whole genome shotgun (WGS) entry which is preliminary data.</text>
</comment>
<feature type="region of interest" description="Disordered" evidence="4">
    <location>
        <begin position="756"/>
        <end position="778"/>
    </location>
</feature>
<dbReference type="AlphaFoldDB" id="A0A834WE59"/>
<keyword evidence="9" id="KW-1185">Reference proteome</keyword>
<name>A0A834WE59_9FABA</name>
<evidence type="ECO:0000256" key="1">
    <source>
        <dbReference type="ARBA" id="ARBA00009755"/>
    </source>
</evidence>
<feature type="compositionally biased region" description="Gly residues" evidence="4">
    <location>
        <begin position="760"/>
        <end position="774"/>
    </location>
</feature>
<dbReference type="InterPro" id="IPR032696">
    <property type="entry name" value="SQ_cyclase_C"/>
</dbReference>
<dbReference type="GO" id="GO:0005811">
    <property type="term" value="C:lipid droplet"/>
    <property type="evidence" value="ECO:0007669"/>
    <property type="project" value="InterPro"/>
</dbReference>
<sequence>MWRLKIGGDGKKNPYIFSTNNFVGRQTWEFDAEGGSHEERSEVEAARHNFYANRFHNKACADLLWRFQFLREKRFKQRIGGVKIEEGEEVTYDKAMTTMRRASHYLSSLQSTHGHWPAHIAGPLFYVQPLNEDGGWGLHIESDSCMFCTVLSYVCMRILGEAPQQNACVRARNWILDHGGAIYIPSWGKTWLSPLCMLACWVEDPNGDAFKKHLARVPEYFWISEDGMTVQVKDNPSGDFKSMFRHISKGSWTFSDQDHGWQLSDGTAEALKCCLLLSKLQPELVGEKMEPERLYDTVNILLSLQSENGGLAVWEPVRAQHWLEVLNPIEFLEDIVVEREYVECTGSSIQALVLFSEQYPEHRKKEIEKFIGKAIEYLEDTQNDDGSWYGNWGVCFIYGTFFALGGLAAAGKTYDNCDAIRKAVNFLLTIQCKDGGWGESYLSCPQKHNAIGQNIASHFYSDILHGTRAMADGKSSASGLKTSNLYTLTSNDNPGNLITQVQLKGENYEEWARAVHTALRAKKKHGFIDGSITEPASDATEFEDWGAVNSMLVSWIRNTIEPTLRSTISHVENARKLWEDIRQRFSMGNGPRVQQLRSDMANCKLNGEAIVTYYGKLKMLWDELGNYEQIPLCTCSGCKCNLTAKLEKKAEEDRVHQFLMGLDEEVYGTLRSNILSTEPLPNLNKVYAMAIQQERVKTMMKVKEERGTPMSFAIQAGVRNTGKNKDKAVTCSNCKREGHDAENCFQLIGYPEWWGNRPRTGGGRDGGRKPGTGGSREKLGAARANATQALGGDTNRGVINDSDRKGLSGLNDEQWATLLGMLTSHKNGTTERLMALGDEITQVNSTDDHEIEVVGVSNGCEQEQCDEITTEIVIPEESLGKGQRVRRPSTRLRDYVTHTIKQNENHTLMLKQ</sequence>
<dbReference type="Gene3D" id="1.50.10.20">
    <property type="match status" value="2"/>
</dbReference>
<evidence type="ECO:0000256" key="4">
    <source>
        <dbReference type="SAM" id="MobiDB-lite"/>
    </source>
</evidence>
<gene>
    <name evidence="8" type="ORF">G2W53_029945</name>
</gene>
<dbReference type="Pfam" id="PF13243">
    <property type="entry name" value="SQHop_cyclase_C"/>
    <property type="match status" value="1"/>
</dbReference>
<reference evidence="8" key="1">
    <citation type="submission" date="2020-09" db="EMBL/GenBank/DDBJ databases">
        <title>Genome-Enabled Discovery of Anthraquinone Biosynthesis in Senna tora.</title>
        <authorList>
            <person name="Kang S.-H."/>
            <person name="Pandey R.P."/>
            <person name="Lee C.-M."/>
            <person name="Sim J.-S."/>
            <person name="Jeong J.-T."/>
            <person name="Choi B.-S."/>
            <person name="Jung M."/>
            <person name="Ginzburg D."/>
            <person name="Zhao K."/>
            <person name="Won S.Y."/>
            <person name="Oh T.-J."/>
            <person name="Yu Y."/>
            <person name="Kim N.-H."/>
            <person name="Lee O.R."/>
            <person name="Lee T.-H."/>
            <person name="Bashyal P."/>
            <person name="Kim T.-S."/>
            <person name="Lee W.-H."/>
            <person name="Kawkins C."/>
            <person name="Kim C.-K."/>
            <person name="Kim J.S."/>
            <person name="Ahn B.O."/>
            <person name="Rhee S.Y."/>
            <person name="Sohng J.K."/>
        </authorList>
    </citation>
    <scope>NUCLEOTIDE SEQUENCE</scope>
    <source>
        <tissue evidence="8">Leaf</tissue>
    </source>
</reference>
<dbReference type="InterPro" id="IPR002365">
    <property type="entry name" value="Terpene_synthase_CS"/>
</dbReference>
<feature type="domain" description="Retrotransposon Copia-like N-terminal" evidence="7">
    <location>
        <begin position="490"/>
        <end position="536"/>
    </location>
</feature>
<evidence type="ECO:0000259" key="7">
    <source>
        <dbReference type="Pfam" id="PF14244"/>
    </source>
</evidence>
<protein>
    <submittedName>
        <fullName evidence="8">Beta-amyrin synthase</fullName>
    </submittedName>
</protein>
<dbReference type="OrthoDB" id="21502at2759"/>
<organism evidence="8 9">
    <name type="scientific">Senna tora</name>
    <dbReference type="NCBI Taxonomy" id="362788"/>
    <lineage>
        <taxon>Eukaryota</taxon>
        <taxon>Viridiplantae</taxon>
        <taxon>Streptophyta</taxon>
        <taxon>Embryophyta</taxon>
        <taxon>Tracheophyta</taxon>
        <taxon>Spermatophyta</taxon>
        <taxon>Magnoliopsida</taxon>
        <taxon>eudicotyledons</taxon>
        <taxon>Gunneridae</taxon>
        <taxon>Pentapetalae</taxon>
        <taxon>rosids</taxon>
        <taxon>fabids</taxon>
        <taxon>Fabales</taxon>
        <taxon>Fabaceae</taxon>
        <taxon>Caesalpinioideae</taxon>
        <taxon>Cassia clade</taxon>
        <taxon>Senna</taxon>
    </lineage>
</organism>
<dbReference type="SUPFAM" id="SSF48239">
    <property type="entry name" value="Terpenoid cyclases/Protein prenyltransferases"/>
    <property type="match status" value="2"/>
</dbReference>
<proteinExistence type="inferred from homology"/>
<dbReference type="PANTHER" id="PTHR11764:SF58">
    <property type="entry name" value="BETA-AMYRIN SYNTHASE-RELATED"/>
    <property type="match status" value="1"/>
</dbReference>
<dbReference type="InterPro" id="IPR018333">
    <property type="entry name" value="Squalene_cyclase"/>
</dbReference>
<dbReference type="Pfam" id="PF14244">
    <property type="entry name" value="Retrotran_gag_3"/>
    <property type="match status" value="1"/>
</dbReference>
<evidence type="ECO:0000313" key="9">
    <source>
        <dbReference type="Proteomes" id="UP000634136"/>
    </source>
</evidence>
<evidence type="ECO:0000256" key="2">
    <source>
        <dbReference type="ARBA" id="ARBA00022737"/>
    </source>
</evidence>
<dbReference type="GO" id="GO:0042300">
    <property type="term" value="F:beta-amyrin synthase activity"/>
    <property type="evidence" value="ECO:0007669"/>
    <property type="project" value="UniProtKB-ARBA"/>
</dbReference>
<dbReference type="InterPro" id="IPR029472">
    <property type="entry name" value="Copia-like_N"/>
</dbReference>
<comment type="similarity">
    <text evidence="1">Belongs to the terpene cyclase/mutase family.</text>
</comment>
<evidence type="ECO:0000313" key="8">
    <source>
        <dbReference type="EMBL" id="KAF7815976.1"/>
    </source>
</evidence>
<accession>A0A834WE59</accession>
<dbReference type="InterPro" id="IPR032697">
    <property type="entry name" value="SQ_cyclase_N"/>
</dbReference>
<keyword evidence="3" id="KW-0413">Isomerase</keyword>
<dbReference type="EMBL" id="JAAIUW010000009">
    <property type="protein sequence ID" value="KAF7815976.1"/>
    <property type="molecule type" value="Genomic_DNA"/>
</dbReference>
<keyword evidence="2" id="KW-0677">Repeat</keyword>
<dbReference type="GO" id="GO:0016104">
    <property type="term" value="P:triterpenoid biosynthetic process"/>
    <property type="evidence" value="ECO:0007669"/>
    <property type="project" value="InterPro"/>
</dbReference>
<feature type="domain" description="Squalene cyclase C-terminal" evidence="5">
    <location>
        <begin position="231"/>
        <end position="447"/>
    </location>
</feature>
<dbReference type="InterPro" id="IPR008930">
    <property type="entry name" value="Terpenoid_cyclase/PrenylTrfase"/>
</dbReference>
<evidence type="ECO:0000256" key="3">
    <source>
        <dbReference type="ARBA" id="ARBA00023235"/>
    </source>
</evidence>
<dbReference type="PROSITE" id="PS01074">
    <property type="entry name" value="TERPENE_SYNTHASES"/>
    <property type="match status" value="1"/>
</dbReference>
<dbReference type="PANTHER" id="PTHR11764">
    <property type="entry name" value="TERPENE CYCLASE/MUTASE FAMILY MEMBER"/>
    <property type="match status" value="1"/>
</dbReference>
<feature type="domain" description="Squalene cyclase N-terminal" evidence="6">
    <location>
        <begin position="131"/>
        <end position="193"/>
    </location>
</feature>
<dbReference type="Pfam" id="PF13249">
    <property type="entry name" value="SQHop_cyclase_N"/>
    <property type="match status" value="1"/>
</dbReference>
<dbReference type="Proteomes" id="UP000634136">
    <property type="component" value="Unassembled WGS sequence"/>
</dbReference>
<evidence type="ECO:0000259" key="5">
    <source>
        <dbReference type="Pfam" id="PF13243"/>
    </source>
</evidence>
<evidence type="ECO:0000259" key="6">
    <source>
        <dbReference type="Pfam" id="PF13249"/>
    </source>
</evidence>